<dbReference type="GeneID" id="113696653"/>
<comment type="subcellular location">
    <subcellularLocation>
        <location evidence="2">Membrane</location>
        <topology evidence="2">Multi-pass membrane protein</topology>
    </subcellularLocation>
</comment>
<feature type="transmembrane region" description="Helical" evidence="14">
    <location>
        <begin position="206"/>
        <end position="239"/>
    </location>
</feature>
<evidence type="ECO:0000256" key="13">
    <source>
        <dbReference type="SAM" id="MobiDB-lite"/>
    </source>
</evidence>
<keyword evidence="16" id="KW-1185">Reference proteome</keyword>
<dbReference type="Gene3D" id="3.30.40.10">
    <property type="entry name" value="Zinc/RING finger domain, C3HC4 (zinc finger)"/>
    <property type="match status" value="1"/>
</dbReference>
<dbReference type="GO" id="GO:0016567">
    <property type="term" value="P:protein ubiquitination"/>
    <property type="evidence" value="ECO:0007669"/>
    <property type="project" value="TreeGrafter"/>
</dbReference>
<feature type="domain" description="RING-type" evidence="15">
    <location>
        <begin position="309"/>
        <end position="350"/>
    </location>
</feature>
<dbReference type="InterPro" id="IPR013083">
    <property type="entry name" value="Znf_RING/FYVE/PHD"/>
</dbReference>
<comment type="catalytic activity">
    <reaction evidence="1">
        <text>S-ubiquitinyl-[E2 ubiquitin-conjugating enzyme]-L-cysteine + [acceptor protein]-L-lysine = [E2 ubiquitin-conjugating enzyme]-L-cysteine + N(6)-ubiquitinyl-[acceptor protein]-L-lysine.</text>
        <dbReference type="EC" id="2.3.2.27"/>
    </reaction>
</comment>
<evidence type="ECO:0000313" key="16">
    <source>
        <dbReference type="Proteomes" id="UP001652660"/>
    </source>
</evidence>
<keyword evidence="5 14" id="KW-0812">Transmembrane</keyword>
<reference evidence="17" key="2">
    <citation type="submission" date="2025-08" db="UniProtKB">
        <authorList>
            <consortium name="RefSeq"/>
        </authorList>
    </citation>
    <scope>IDENTIFICATION</scope>
    <source>
        <tissue evidence="17">Leaves</tissue>
    </source>
</reference>
<dbReference type="GO" id="GO:0000325">
    <property type="term" value="C:plant-type vacuole"/>
    <property type="evidence" value="ECO:0007669"/>
    <property type="project" value="TreeGrafter"/>
</dbReference>
<evidence type="ECO:0000256" key="1">
    <source>
        <dbReference type="ARBA" id="ARBA00000900"/>
    </source>
</evidence>
<feature type="transmembrane region" description="Helical" evidence="14">
    <location>
        <begin position="92"/>
        <end position="113"/>
    </location>
</feature>
<keyword evidence="6" id="KW-0479">Metal-binding</keyword>
<reference evidence="16" key="1">
    <citation type="journal article" date="2025" name="Foods">
        <title>Unveiling the Microbial Signatures of Arabica Coffee Cherries: Insights into Ripeness Specific Diversity, Functional Traits, and Implications for Quality and Safety.</title>
        <authorList>
            <consortium name="RefSeq"/>
            <person name="Tenea G.N."/>
            <person name="Cifuentes V."/>
            <person name="Reyes P."/>
            <person name="Cevallos-Vallejos M."/>
        </authorList>
    </citation>
    <scope>NUCLEOTIDE SEQUENCE [LARGE SCALE GENOMIC DNA]</scope>
</reference>
<keyword evidence="8" id="KW-0833">Ubl conjugation pathway</keyword>
<feature type="transmembrane region" description="Helical" evidence="14">
    <location>
        <begin position="125"/>
        <end position="143"/>
    </location>
</feature>
<keyword evidence="4" id="KW-0808">Transferase</keyword>
<dbReference type="EC" id="2.3.2.27" evidence="3"/>
<dbReference type="SUPFAM" id="SSF57850">
    <property type="entry name" value="RING/U-box"/>
    <property type="match status" value="1"/>
</dbReference>
<dbReference type="RefSeq" id="XP_027071837.1">
    <property type="nucleotide sequence ID" value="XM_027216036.2"/>
</dbReference>
<proteinExistence type="predicted"/>
<protein>
    <recommendedName>
        <fullName evidence="3">RING-type E3 ubiquitin transferase</fullName>
        <ecNumber evidence="3">2.3.2.27</ecNumber>
    </recommendedName>
</protein>
<dbReference type="GO" id="GO:0061630">
    <property type="term" value="F:ubiquitin protein ligase activity"/>
    <property type="evidence" value="ECO:0007669"/>
    <property type="project" value="UniProtKB-EC"/>
</dbReference>
<evidence type="ECO:0000256" key="6">
    <source>
        <dbReference type="ARBA" id="ARBA00022723"/>
    </source>
</evidence>
<evidence type="ECO:0000256" key="7">
    <source>
        <dbReference type="ARBA" id="ARBA00022771"/>
    </source>
</evidence>
<keyword evidence="10 14" id="KW-1133">Transmembrane helix</keyword>
<keyword evidence="11 14" id="KW-0472">Membrane</keyword>
<dbReference type="PROSITE" id="PS50089">
    <property type="entry name" value="ZF_RING_2"/>
    <property type="match status" value="1"/>
</dbReference>
<dbReference type="GO" id="GO:0008270">
    <property type="term" value="F:zinc ion binding"/>
    <property type="evidence" value="ECO:0007669"/>
    <property type="project" value="UniProtKB-KW"/>
</dbReference>
<evidence type="ECO:0000256" key="9">
    <source>
        <dbReference type="ARBA" id="ARBA00022833"/>
    </source>
</evidence>
<evidence type="ECO:0000256" key="5">
    <source>
        <dbReference type="ARBA" id="ARBA00022692"/>
    </source>
</evidence>
<keyword evidence="9" id="KW-0862">Zinc</keyword>
<feature type="transmembrane region" description="Helical" evidence="14">
    <location>
        <begin position="176"/>
        <end position="194"/>
    </location>
</feature>
<name>A0A6P6T1E7_COFAR</name>
<sequence length="360" mass="41097">MDLENQQQGLLLLQNGHSSSTSSSNNNTRAPTNIATIFSRLTSATLNHHRIFFNDYDDDDDEEEEEREENEDDRGRGPSLPVGQECPFSRPFVILDLIWNLGFVLVAAFVLLTTVTERPTTPLRLWIGGYALQCLLHVGFVWLHSQSSHFYIHHFHAFHPFSLLCRRGFVKRLESINTVISSVWWVFGFYWIYMGGKALLQDSPRLYWLSVVFLAFDVFFMIFCIAMAFIFFVLLACCFPILARVAHAMTVGEGASENDIRTLPKYRYCLPNAAGTINSCRKREEAALLAHLGSGNIPELALSLEDSECCICLHGYEDGVEVCTLPCNHHFHYRCIRRWLRINATCPLCKFNILQGEMLV</sequence>
<dbReference type="InterPro" id="IPR001841">
    <property type="entry name" value="Znf_RING"/>
</dbReference>
<evidence type="ECO:0000256" key="8">
    <source>
        <dbReference type="ARBA" id="ARBA00022786"/>
    </source>
</evidence>
<dbReference type="GO" id="GO:0006511">
    <property type="term" value="P:ubiquitin-dependent protein catabolic process"/>
    <property type="evidence" value="ECO:0007669"/>
    <property type="project" value="TreeGrafter"/>
</dbReference>
<keyword evidence="7 12" id="KW-0863">Zinc-finger</keyword>
<dbReference type="Pfam" id="PF13639">
    <property type="entry name" value="zf-RING_2"/>
    <property type="match status" value="1"/>
</dbReference>
<dbReference type="GO" id="GO:0016020">
    <property type="term" value="C:membrane"/>
    <property type="evidence" value="ECO:0007669"/>
    <property type="project" value="UniProtKB-SubCell"/>
</dbReference>
<dbReference type="Proteomes" id="UP001652660">
    <property type="component" value="Chromosome 6e"/>
</dbReference>
<gene>
    <name evidence="17" type="primary">LOC113696653</name>
</gene>
<accession>A0A6P6T1E7</accession>
<evidence type="ECO:0000256" key="3">
    <source>
        <dbReference type="ARBA" id="ARBA00012483"/>
    </source>
</evidence>
<evidence type="ECO:0000256" key="12">
    <source>
        <dbReference type="PROSITE-ProRule" id="PRU00175"/>
    </source>
</evidence>
<feature type="compositionally biased region" description="Acidic residues" evidence="13">
    <location>
        <begin position="55"/>
        <end position="72"/>
    </location>
</feature>
<dbReference type="PANTHER" id="PTHR45977">
    <property type="entry name" value="TARGET OF ERK KINASE MPK-1"/>
    <property type="match status" value="1"/>
</dbReference>
<organism evidence="16 17">
    <name type="scientific">Coffea arabica</name>
    <name type="common">Arabian coffee</name>
    <dbReference type="NCBI Taxonomy" id="13443"/>
    <lineage>
        <taxon>Eukaryota</taxon>
        <taxon>Viridiplantae</taxon>
        <taxon>Streptophyta</taxon>
        <taxon>Embryophyta</taxon>
        <taxon>Tracheophyta</taxon>
        <taxon>Spermatophyta</taxon>
        <taxon>Magnoliopsida</taxon>
        <taxon>eudicotyledons</taxon>
        <taxon>Gunneridae</taxon>
        <taxon>Pentapetalae</taxon>
        <taxon>asterids</taxon>
        <taxon>lamiids</taxon>
        <taxon>Gentianales</taxon>
        <taxon>Rubiaceae</taxon>
        <taxon>Ixoroideae</taxon>
        <taxon>Gardenieae complex</taxon>
        <taxon>Bertiereae - Coffeeae clade</taxon>
        <taxon>Coffeeae</taxon>
        <taxon>Coffea</taxon>
    </lineage>
</organism>
<dbReference type="SMART" id="SM00184">
    <property type="entry name" value="RING"/>
    <property type="match status" value="1"/>
</dbReference>
<evidence type="ECO:0000256" key="14">
    <source>
        <dbReference type="SAM" id="Phobius"/>
    </source>
</evidence>
<evidence type="ECO:0000259" key="15">
    <source>
        <dbReference type="PROSITE" id="PS50089"/>
    </source>
</evidence>
<feature type="region of interest" description="Disordered" evidence="13">
    <location>
        <begin position="55"/>
        <end position="82"/>
    </location>
</feature>
<dbReference type="AlphaFoldDB" id="A0A6P6T1E7"/>
<evidence type="ECO:0000256" key="2">
    <source>
        <dbReference type="ARBA" id="ARBA00004141"/>
    </source>
</evidence>
<dbReference type="PANTHER" id="PTHR45977:SF19">
    <property type="entry name" value="RING-TYPE DOMAIN-CONTAINING PROTEIN"/>
    <property type="match status" value="1"/>
</dbReference>
<evidence type="ECO:0000256" key="11">
    <source>
        <dbReference type="ARBA" id="ARBA00023136"/>
    </source>
</evidence>
<evidence type="ECO:0000256" key="10">
    <source>
        <dbReference type="ARBA" id="ARBA00022989"/>
    </source>
</evidence>
<evidence type="ECO:0000313" key="17">
    <source>
        <dbReference type="RefSeq" id="XP_027071837.1"/>
    </source>
</evidence>
<evidence type="ECO:0000256" key="4">
    <source>
        <dbReference type="ARBA" id="ARBA00022679"/>
    </source>
</evidence>
<dbReference type="OrthoDB" id="8062037at2759"/>